<dbReference type="InterPro" id="IPR016186">
    <property type="entry name" value="C-type_lectin-like/link_sf"/>
</dbReference>
<dbReference type="PANTHER" id="PTHR45784">
    <property type="entry name" value="C-TYPE LECTIN DOMAIN FAMILY 20 MEMBER A-RELATED"/>
    <property type="match status" value="1"/>
</dbReference>
<keyword evidence="2" id="KW-0675">Receptor</keyword>
<keyword evidence="3" id="KW-1185">Reference proteome</keyword>
<dbReference type="EMBL" id="QNUK01000043">
    <property type="protein sequence ID" value="KAF5905517.1"/>
    <property type="molecule type" value="Genomic_DNA"/>
</dbReference>
<gene>
    <name evidence="2" type="ORF">DAT39_004740</name>
</gene>
<evidence type="ECO:0000259" key="1">
    <source>
        <dbReference type="PROSITE" id="PS50041"/>
    </source>
</evidence>
<feature type="non-terminal residue" evidence="2">
    <location>
        <position position="146"/>
    </location>
</feature>
<proteinExistence type="predicted"/>
<dbReference type="PANTHER" id="PTHR45784:SF3">
    <property type="entry name" value="C-TYPE LECTIN DOMAIN FAMILY 4 MEMBER K-LIKE-RELATED"/>
    <property type="match status" value="1"/>
</dbReference>
<sequence>NSIVVNKFIGISNPALTWHDAQAYCRTHHTDLASSLNILDDAILNQIKINQGDSWIGLNRDLDVWKWSDGINASNIPWYPRQPDNFYGSENCAVVSNGHFYDERCTNLHYFFCETIFPMRSQIMRLQVESDESVFDPAVQSSILEQ</sequence>
<dbReference type="InterPro" id="IPR016187">
    <property type="entry name" value="CTDL_fold"/>
</dbReference>
<evidence type="ECO:0000313" key="3">
    <source>
        <dbReference type="Proteomes" id="UP000727407"/>
    </source>
</evidence>
<name>A0A8J4URP4_CLAMG</name>
<dbReference type="InterPro" id="IPR001304">
    <property type="entry name" value="C-type_lectin-like"/>
</dbReference>
<reference evidence="2" key="1">
    <citation type="submission" date="2020-07" db="EMBL/GenBank/DDBJ databases">
        <title>Clarias magur genome sequencing, assembly and annotation.</title>
        <authorList>
            <person name="Kushwaha B."/>
            <person name="Kumar R."/>
            <person name="Das P."/>
            <person name="Joshi C.G."/>
            <person name="Kumar D."/>
            <person name="Nagpure N.S."/>
            <person name="Pandey M."/>
            <person name="Agarwal S."/>
            <person name="Srivastava S."/>
            <person name="Singh M."/>
            <person name="Sahoo L."/>
            <person name="Jayasankar P."/>
            <person name="Meher P.K."/>
            <person name="Koringa P.G."/>
            <person name="Iquebal M.A."/>
            <person name="Das S.P."/>
            <person name="Bit A."/>
            <person name="Patnaik S."/>
            <person name="Patel N."/>
            <person name="Shah T.M."/>
            <person name="Hinsu A."/>
            <person name="Jena J.K."/>
        </authorList>
    </citation>
    <scope>NUCLEOTIDE SEQUENCE</scope>
    <source>
        <strain evidence="2">CIFAMagur01</strain>
        <tissue evidence="2">Testis</tissue>
    </source>
</reference>
<dbReference type="SMART" id="SM00034">
    <property type="entry name" value="CLECT"/>
    <property type="match status" value="1"/>
</dbReference>
<dbReference type="PROSITE" id="PS50041">
    <property type="entry name" value="C_TYPE_LECTIN_2"/>
    <property type="match status" value="1"/>
</dbReference>
<dbReference type="Gene3D" id="3.10.100.10">
    <property type="entry name" value="Mannose-Binding Protein A, subunit A"/>
    <property type="match status" value="1"/>
</dbReference>
<organism evidence="2 3">
    <name type="scientific">Clarias magur</name>
    <name type="common">Asian catfish</name>
    <name type="synonym">Macropteronotus magur</name>
    <dbReference type="NCBI Taxonomy" id="1594786"/>
    <lineage>
        <taxon>Eukaryota</taxon>
        <taxon>Metazoa</taxon>
        <taxon>Chordata</taxon>
        <taxon>Craniata</taxon>
        <taxon>Vertebrata</taxon>
        <taxon>Euteleostomi</taxon>
        <taxon>Actinopterygii</taxon>
        <taxon>Neopterygii</taxon>
        <taxon>Teleostei</taxon>
        <taxon>Ostariophysi</taxon>
        <taxon>Siluriformes</taxon>
        <taxon>Clariidae</taxon>
        <taxon>Clarias</taxon>
    </lineage>
</organism>
<dbReference type="Proteomes" id="UP000727407">
    <property type="component" value="Unassembled WGS sequence"/>
</dbReference>
<feature type="domain" description="C-type lectin" evidence="1">
    <location>
        <begin position="17"/>
        <end position="114"/>
    </location>
</feature>
<protein>
    <submittedName>
        <fullName evidence="2">Macrophage mannose receptor 1-like isoform X6</fullName>
    </submittedName>
</protein>
<evidence type="ECO:0000313" key="2">
    <source>
        <dbReference type="EMBL" id="KAF5905517.1"/>
    </source>
</evidence>
<comment type="caution">
    <text evidence="2">The sequence shown here is derived from an EMBL/GenBank/DDBJ whole genome shotgun (WGS) entry which is preliminary data.</text>
</comment>
<dbReference type="SUPFAM" id="SSF56436">
    <property type="entry name" value="C-type lectin-like"/>
    <property type="match status" value="1"/>
</dbReference>
<feature type="non-terminal residue" evidence="2">
    <location>
        <position position="1"/>
    </location>
</feature>
<dbReference type="Pfam" id="PF00059">
    <property type="entry name" value="Lectin_C"/>
    <property type="match status" value="1"/>
</dbReference>
<dbReference type="AlphaFoldDB" id="A0A8J4URP4"/>
<dbReference type="OrthoDB" id="7357196at2759"/>
<accession>A0A8J4URP4</accession>